<dbReference type="EMBL" id="JABFDB010000008">
    <property type="protein sequence ID" value="NYZ20488.1"/>
    <property type="molecule type" value="Genomic_DNA"/>
</dbReference>
<dbReference type="Pfam" id="PF13374">
    <property type="entry name" value="TPR_10"/>
    <property type="match status" value="6"/>
</dbReference>
<protein>
    <submittedName>
        <fullName evidence="1">Tetratricopeptide repeat protein</fullName>
    </submittedName>
</protein>
<dbReference type="Proteomes" id="UP000584642">
    <property type="component" value="Unassembled WGS sequence"/>
</dbReference>
<comment type="caution">
    <text evidence="1">The sequence shown here is derived from an EMBL/GenBank/DDBJ whole genome shotgun (WGS) entry which is preliminary data.</text>
</comment>
<evidence type="ECO:0000313" key="2">
    <source>
        <dbReference type="Proteomes" id="UP000584642"/>
    </source>
</evidence>
<dbReference type="InterPro" id="IPR027417">
    <property type="entry name" value="P-loop_NTPase"/>
</dbReference>
<gene>
    <name evidence="1" type="ORF">HND93_12260</name>
</gene>
<dbReference type="PANTHER" id="PTHR19959">
    <property type="entry name" value="KINESIN LIGHT CHAIN"/>
    <property type="match status" value="1"/>
</dbReference>
<dbReference type="SUPFAM" id="SSF52540">
    <property type="entry name" value="P-loop containing nucleoside triphosphate hydrolases"/>
    <property type="match status" value="1"/>
</dbReference>
<dbReference type="PANTHER" id="PTHR19959:SF119">
    <property type="entry name" value="FUNGAL LIPASE-LIKE DOMAIN-CONTAINING PROTEIN"/>
    <property type="match status" value="1"/>
</dbReference>
<organism evidence="1 2">
    <name type="scientific">Azospirillum oleiclasticum</name>
    <dbReference type="NCBI Taxonomy" id="2735135"/>
    <lineage>
        <taxon>Bacteria</taxon>
        <taxon>Pseudomonadati</taxon>
        <taxon>Pseudomonadota</taxon>
        <taxon>Alphaproteobacteria</taxon>
        <taxon>Rhodospirillales</taxon>
        <taxon>Azospirillaceae</taxon>
        <taxon>Azospirillum</taxon>
    </lineage>
</organism>
<reference evidence="1 2" key="1">
    <citation type="submission" date="2020-05" db="EMBL/GenBank/DDBJ databases">
        <title>Azospirillum oleiclasticum sp. nov, a nitrogen-fixing and heavy crude oil-emulsifying bacterium isolated from the crude oil of Yumen Oilfield.</title>
        <authorList>
            <person name="Wu D."/>
            <person name="Cai M."/>
            <person name="Zhang X."/>
        </authorList>
    </citation>
    <scope>NUCLEOTIDE SEQUENCE [LARGE SCALE GENOMIC DNA]</scope>
    <source>
        <strain evidence="1 2">ROY-1-1-2</strain>
    </source>
</reference>
<sequence length="941" mass="101262">MAEIALNHITRWAGEKDSQDGLPELVHRLIRETPGIRRLYLPTGDATRYRGWDGLATAVEGGGNIRLPAGESAWEMGVTADIKGKADEDYDKRSTAPLPDTTFVFVTPRQWPGGKAWADARRAEGLWRDVRVLDGGDLHQWLADSPRAALWFAAKHLGLAEAKADWSDPVIAWDDDALRVETGPLAWLTWTARLTPLLGREDEKRALLDWARTGGGVRFRFLVGEGGSGKTRLAHEVAFELAASDPLWAAGRVEADTPFPLDAGLRGCLLLVDYPEERRDAVRERLRQLAAAPGDPARPVRVLFLSRRGADLWQDVVDEARAVTRQDPDIPLPEGLPADDAWALFRAAVPRVPRAADGPPPALLDEAAFREWFARMPVNQRPLLVTAAAVETALNPDHPAVRLSADMVIDALARREAERLHNLTRLHGLPRRALSRLSALAAVRGSLDEPAIERLAAPALGLDVGPAPGLIDRLTDTGCLKAGALPAPQPDIVAAALLVRELSDRPAKAPEWLWTALDGREAEAIDRLGRLTWDAEVVLGLHKSGFTGWLAAMVQGRPDRCERLEPLLLEVTLPHGLLPLSAAVYRTQIEGAPDDEARARAASNLSVRLSALGDGPGALATIWDAVAIYRRLAAQTPARFEPDLALSLNNLSNRLSNAGEGAEALAASREAVELYRRLAAHSPARFEPVLAASLNNLSVQLSNPGERAKALAASREAVELYRRLAAHSPARFEPVLAASLNNLSLWLADAGEGAAALAAIWEAVELYRRLAAQAPARFESNLAASLNNLSVQLSNPGERAKALAASREAVAIRRRLAALAPARFEPVLAASLNNLSLRLSDAGEGAGALAAIRETVELYRRLAAQSPARFEPDLARSLYVLALRLDEAGAPDDALPCAEEAERLCAPYAAAVPGGPAGRLHRAILGELARLRAKAAGVAEG</sequence>
<dbReference type="RefSeq" id="WP_180282265.1">
    <property type="nucleotide sequence ID" value="NZ_JABFDB010000008.1"/>
</dbReference>
<dbReference type="Gene3D" id="1.25.40.10">
    <property type="entry name" value="Tetratricopeptide repeat domain"/>
    <property type="match status" value="3"/>
</dbReference>
<dbReference type="InterPro" id="IPR011990">
    <property type="entry name" value="TPR-like_helical_dom_sf"/>
</dbReference>
<accession>A0ABX2T881</accession>
<evidence type="ECO:0000313" key="1">
    <source>
        <dbReference type="EMBL" id="NYZ20488.1"/>
    </source>
</evidence>
<name>A0ABX2T881_9PROT</name>
<keyword evidence="2" id="KW-1185">Reference proteome</keyword>
<proteinExistence type="predicted"/>
<dbReference type="SUPFAM" id="SSF48452">
    <property type="entry name" value="TPR-like"/>
    <property type="match status" value="3"/>
</dbReference>